<dbReference type="PANTHER" id="PTHR43428:SF1">
    <property type="entry name" value="ARSENATE REDUCTASE"/>
    <property type="match status" value="1"/>
</dbReference>
<evidence type="ECO:0000313" key="3">
    <source>
        <dbReference type="EMBL" id="UTT63144.1"/>
    </source>
</evidence>
<dbReference type="EMBL" id="CP101497">
    <property type="protein sequence ID" value="UTT63144.1"/>
    <property type="molecule type" value="Genomic_DNA"/>
</dbReference>
<sequence length="213" mass="22915">MTLHAPAVPEIIEQVTRRLAAQHASALGEPAVREIVVDSFRRYRHLDHPANHGRALAAQLAADRLDAVRFTSRRAAGSPPSFLFVCSGNAGRSQIAAALLRAVAPLATRVMSAGEHPAARVLPAVVDTLDELGIPSFGEYPKPVAPEFVAAADHIVVLNCDDGLAALDGREFRTWSIMLESTSGRQGLRHTRDQIAEHVHALAREHGVVQRSA</sequence>
<dbReference type="InterPro" id="IPR023485">
    <property type="entry name" value="Ptyr_pPase"/>
</dbReference>
<dbReference type="Proteomes" id="UP001060039">
    <property type="component" value="Chromosome"/>
</dbReference>
<evidence type="ECO:0000259" key="2">
    <source>
        <dbReference type="SMART" id="SM00226"/>
    </source>
</evidence>
<proteinExistence type="predicted"/>
<dbReference type="Gene3D" id="3.40.50.2300">
    <property type="match status" value="1"/>
</dbReference>
<dbReference type="SMART" id="SM00226">
    <property type="entry name" value="LMWPc"/>
    <property type="match status" value="1"/>
</dbReference>
<keyword evidence="1" id="KW-0059">Arsenical resistance</keyword>
<organism evidence="3 4">
    <name type="scientific">Microcella humidisoli</name>
    <dbReference type="NCBI Taxonomy" id="2963406"/>
    <lineage>
        <taxon>Bacteria</taxon>
        <taxon>Bacillati</taxon>
        <taxon>Actinomycetota</taxon>
        <taxon>Actinomycetes</taxon>
        <taxon>Micrococcales</taxon>
        <taxon>Microbacteriaceae</taxon>
        <taxon>Microcella</taxon>
    </lineage>
</organism>
<name>A0ABY5FXV7_9MICO</name>
<dbReference type="SUPFAM" id="SSF52788">
    <property type="entry name" value="Phosphotyrosine protein phosphatases I"/>
    <property type="match status" value="1"/>
</dbReference>
<protein>
    <recommendedName>
        <fullName evidence="2">Phosphotyrosine protein phosphatase I domain-containing protein</fullName>
    </recommendedName>
</protein>
<dbReference type="PANTHER" id="PTHR43428">
    <property type="entry name" value="ARSENATE REDUCTASE"/>
    <property type="match status" value="1"/>
</dbReference>
<accession>A0ABY5FXV7</accession>
<gene>
    <name evidence="3" type="ORF">NNL39_03255</name>
</gene>
<keyword evidence="4" id="KW-1185">Reference proteome</keyword>
<evidence type="ECO:0000256" key="1">
    <source>
        <dbReference type="ARBA" id="ARBA00022849"/>
    </source>
</evidence>
<dbReference type="InterPro" id="IPR036196">
    <property type="entry name" value="Ptyr_pPase_sf"/>
</dbReference>
<reference evidence="3" key="1">
    <citation type="submission" date="2022-07" db="EMBL/GenBank/DDBJ databases">
        <title>Taxonomic analysis of Microcella humidisoli nov. sp., isolated from riverside soil.</title>
        <authorList>
            <person name="Molina K.M."/>
            <person name="Kim S.B."/>
        </authorList>
    </citation>
    <scope>NUCLEOTIDE SEQUENCE</scope>
    <source>
        <strain evidence="3">MMS21-STM10</strain>
    </source>
</reference>
<dbReference type="Pfam" id="PF01451">
    <property type="entry name" value="LMWPc"/>
    <property type="match status" value="1"/>
</dbReference>
<feature type="domain" description="Phosphotyrosine protein phosphatase I" evidence="2">
    <location>
        <begin position="80"/>
        <end position="205"/>
    </location>
</feature>
<dbReference type="RefSeq" id="WP_255160276.1">
    <property type="nucleotide sequence ID" value="NZ_CP101497.1"/>
</dbReference>
<evidence type="ECO:0000313" key="4">
    <source>
        <dbReference type="Proteomes" id="UP001060039"/>
    </source>
</evidence>